<keyword evidence="3" id="KW-1185">Reference proteome</keyword>
<evidence type="ECO:0000313" key="2">
    <source>
        <dbReference type="EMBL" id="GBP75611.1"/>
    </source>
</evidence>
<reference evidence="2 3" key="1">
    <citation type="journal article" date="2019" name="Commun. Biol.">
        <title>The bagworm genome reveals a unique fibroin gene that provides high tensile strength.</title>
        <authorList>
            <person name="Kono N."/>
            <person name="Nakamura H."/>
            <person name="Ohtoshi R."/>
            <person name="Tomita M."/>
            <person name="Numata K."/>
            <person name="Arakawa K."/>
        </authorList>
    </citation>
    <scope>NUCLEOTIDE SEQUENCE [LARGE SCALE GENOMIC DNA]</scope>
</reference>
<feature type="region of interest" description="Disordered" evidence="1">
    <location>
        <begin position="78"/>
        <end position="99"/>
    </location>
</feature>
<name>A0A4C1YGW2_EUMVA</name>
<organism evidence="2 3">
    <name type="scientific">Eumeta variegata</name>
    <name type="common">Bagworm moth</name>
    <name type="synonym">Eumeta japonica</name>
    <dbReference type="NCBI Taxonomy" id="151549"/>
    <lineage>
        <taxon>Eukaryota</taxon>
        <taxon>Metazoa</taxon>
        <taxon>Ecdysozoa</taxon>
        <taxon>Arthropoda</taxon>
        <taxon>Hexapoda</taxon>
        <taxon>Insecta</taxon>
        <taxon>Pterygota</taxon>
        <taxon>Neoptera</taxon>
        <taxon>Endopterygota</taxon>
        <taxon>Lepidoptera</taxon>
        <taxon>Glossata</taxon>
        <taxon>Ditrysia</taxon>
        <taxon>Tineoidea</taxon>
        <taxon>Psychidae</taxon>
        <taxon>Oiketicinae</taxon>
        <taxon>Eumeta</taxon>
    </lineage>
</organism>
<dbReference type="Proteomes" id="UP000299102">
    <property type="component" value="Unassembled WGS sequence"/>
</dbReference>
<comment type="caution">
    <text evidence="2">The sequence shown here is derived from an EMBL/GenBank/DDBJ whole genome shotgun (WGS) entry which is preliminary data.</text>
</comment>
<proteinExistence type="predicted"/>
<dbReference type="AlphaFoldDB" id="A0A4C1YGW2"/>
<dbReference type="EMBL" id="BGZK01001254">
    <property type="protein sequence ID" value="GBP75611.1"/>
    <property type="molecule type" value="Genomic_DNA"/>
</dbReference>
<evidence type="ECO:0000256" key="1">
    <source>
        <dbReference type="SAM" id="MobiDB-lite"/>
    </source>
</evidence>
<gene>
    <name evidence="2" type="ORF">EVAR_43517_1</name>
</gene>
<protein>
    <submittedName>
        <fullName evidence="2">Uncharacterized protein</fullName>
    </submittedName>
</protein>
<sequence>MELPGAAPGTAPLDYDQALGYRRYSITSQCKPDSRGRPRRAVVPLRFYFAAETSGLFETDTSEASATKVDLGQRLLTKGAAADKLPPPPLAPRSCHPPD</sequence>
<feature type="compositionally biased region" description="Pro residues" evidence="1">
    <location>
        <begin position="85"/>
        <end position="99"/>
    </location>
</feature>
<evidence type="ECO:0000313" key="3">
    <source>
        <dbReference type="Proteomes" id="UP000299102"/>
    </source>
</evidence>
<accession>A0A4C1YGW2</accession>